<evidence type="ECO:0000256" key="12">
    <source>
        <dbReference type="ARBA" id="ARBA00023124"/>
    </source>
</evidence>
<reference evidence="19" key="1">
    <citation type="journal article" date="2013" name="ISME J.">
        <title>Previously unknown and highly divergent ssDNA viruses populate the oceans.</title>
        <authorList>
            <person name="Labonte J.M."/>
            <person name="Suttle C.A."/>
        </authorList>
    </citation>
    <scope>NUCLEOTIDE SEQUENCE</scope>
</reference>
<proteinExistence type="inferred from homology"/>
<evidence type="ECO:0000256" key="5">
    <source>
        <dbReference type="ARBA" id="ARBA00022695"/>
    </source>
</evidence>
<evidence type="ECO:0000256" key="3">
    <source>
        <dbReference type="ARBA" id="ARBA00008545"/>
    </source>
</evidence>
<dbReference type="SUPFAM" id="SSF52540">
    <property type="entry name" value="P-loop containing nucleoside triphosphate hydrolases"/>
    <property type="match status" value="1"/>
</dbReference>
<comment type="cofactor">
    <cofactor evidence="1">
        <name>Mn(2+)</name>
        <dbReference type="ChEBI" id="CHEBI:29035"/>
    </cofactor>
</comment>
<evidence type="ECO:0000256" key="8">
    <source>
        <dbReference type="ARBA" id="ARBA00022723"/>
    </source>
</evidence>
<keyword evidence="8" id="KW-0479">Metal-binding</keyword>
<keyword evidence="12" id="KW-0190">Covalent protein-DNA linkage</keyword>
<name>S4TDL9_9VIRU</name>
<organism evidence="19">
    <name type="scientific">uncultured marine virus</name>
    <dbReference type="NCBI Taxonomy" id="186617"/>
    <lineage>
        <taxon>Viruses</taxon>
        <taxon>environmental samples</taxon>
    </lineage>
</organism>
<dbReference type="GO" id="GO:0042025">
    <property type="term" value="C:host cell nucleus"/>
    <property type="evidence" value="ECO:0007669"/>
    <property type="project" value="UniProtKB-SubCell"/>
</dbReference>
<dbReference type="GO" id="GO:0003677">
    <property type="term" value="F:DNA binding"/>
    <property type="evidence" value="ECO:0007669"/>
    <property type="project" value="UniProtKB-KW"/>
</dbReference>
<dbReference type="Pfam" id="PF00910">
    <property type="entry name" value="RNA_helicase"/>
    <property type="match status" value="1"/>
</dbReference>
<keyword evidence="6" id="KW-0235">DNA replication</keyword>
<keyword evidence="14" id="KW-0511">Multifunctional enzyme</keyword>
<evidence type="ECO:0000256" key="10">
    <source>
        <dbReference type="ARBA" id="ARBA00022759"/>
    </source>
</evidence>
<sequence length="347" mass="39371">MRTLYSRGKKDSDHIFENQQVSDHLRTIYKYSVQNFGTRGASLVLPRPPVPCHHGTAKMKSRHFAWTMNNPGPDTEAAVIAIDCKFATFGREVGESGTPHLQGMTSFEHARSLSAIIKLLQKAHPGTHVEICRDAYKSMVYCQKDGDTWQTGTMPKKPADGGGMERDRWKRAYEMAAEGNLEDIDADIKLRFYGTLKKIKEDHQVTPTSLPTLDFHWYQGSSGSGKSKFAHDENPGYYLKSPNKWWDQYEPGQTVIIDEWDPNHKVLASHLKKWADHHPFAAEIKGGTRMLRPPKLIITSNYTIKECFPQENDHLPLLRRFTVKQFGEPQPAGSFDAQSYFGGTFSL</sequence>
<dbReference type="GO" id="GO:0016779">
    <property type="term" value="F:nucleotidyltransferase activity"/>
    <property type="evidence" value="ECO:0007669"/>
    <property type="project" value="UniProtKB-KW"/>
</dbReference>
<keyword evidence="13" id="KW-0238">DNA-binding</keyword>
<dbReference type="InterPro" id="IPR000605">
    <property type="entry name" value="Helicase_SF3_ssDNA/RNA_vir"/>
</dbReference>
<evidence type="ECO:0000256" key="17">
    <source>
        <dbReference type="ARBA" id="ARBA00049360"/>
    </source>
</evidence>
<evidence type="ECO:0000256" key="16">
    <source>
        <dbReference type="ARBA" id="ARBA00032243"/>
    </source>
</evidence>
<dbReference type="Gene3D" id="3.40.1310.20">
    <property type="match status" value="1"/>
</dbReference>
<comment type="subcellular location">
    <subcellularLocation>
        <location evidence="2">Host nucleus</location>
    </subcellularLocation>
</comment>
<dbReference type="GO" id="GO:0016787">
    <property type="term" value="F:hydrolase activity"/>
    <property type="evidence" value="ECO:0007669"/>
    <property type="project" value="UniProtKB-KW"/>
</dbReference>
<dbReference type="GO" id="GO:0003723">
    <property type="term" value="F:RNA binding"/>
    <property type="evidence" value="ECO:0007669"/>
    <property type="project" value="InterPro"/>
</dbReference>
<dbReference type="InterPro" id="IPR049912">
    <property type="entry name" value="CRESS_DNA_REP"/>
</dbReference>
<protein>
    <recommendedName>
        <fullName evidence="15">ATP-dependent helicase Rep</fullName>
    </recommendedName>
    <alternativeName>
        <fullName evidence="16">RepP</fullName>
    </alternativeName>
</protein>
<dbReference type="Pfam" id="PF02407">
    <property type="entry name" value="Viral_Rep"/>
    <property type="match status" value="1"/>
</dbReference>
<dbReference type="PROSITE" id="PS52020">
    <property type="entry name" value="CRESS_DNA_REP"/>
    <property type="match status" value="1"/>
</dbReference>
<dbReference type="GO" id="GO:0000166">
    <property type="term" value="F:nucleotide binding"/>
    <property type="evidence" value="ECO:0007669"/>
    <property type="project" value="UniProtKB-KW"/>
</dbReference>
<evidence type="ECO:0000256" key="2">
    <source>
        <dbReference type="ARBA" id="ARBA00004147"/>
    </source>
</evidence>
<feature type="domain" description="CRESS-DNA virus Rep endonuclease" evidence="18">
    <location>
        <begin position="58"/>
        <end position="154"/>
    </location>
</feature>
<evidence type="ECO:0000256" key="9">
    <source>
        <dbReference type="ARBA" id="ARBA00022741"/>
    </source>
</evidence>
<evidence type="ECO:0000259" key="18">
    <source>
        <dbReference type="PROSITE" id="PS52020"/>
    </source>
</evidence>
<accession>S4TDL9</accession>
<comment type="similarity">
    <text evidence="3">Belongs to the nanoviruses/circoviruses replication-associated protein family.</text>
</comment>
<dbReference type="GO" id="GO:0003724">
    <property type="term" value="F:RNA helicase activity"/>
    <property type="evidence" value="ECO:0007669"/>
    <property type="project" value="InterPro"/>
</dbReference>
<dbReference type="InterPro" id="IPR027417">
    <property type="entry name" value="P-loop_NTPase"/>
</dbReference>
<evidence type="ECO:0000256" key="6">
    <source>
        <dbReference type="ARBA" id="ARBA00022705"/>
    </source>
</evidence>
<keyword evidence="5" id="KW-0548">Nucleotidyltransferase</keyword>
<evidence type="ECO:0000256" key="1">
    <source>
        <dbReference type="ARBA" id="ARBA00001936"/>
    </source>
</evidence>
<evidence type="ECO:0000256" key="4">
    <source>
        <dbReference type="ARBA" id="ARBA00022679"/>
    </source>
</evidence>
<evidence type="ECO:0000256" key="15">
    <source>
        <dbReference type="ARBA" id="ARBA00030754"/>
    </source>
</evidence>
<evidence type="ECO:0000256" key="13">
    <source>
        <dbReference type="ARBA" id="ARBA00023125"/>
    </source>
</evidence>
<keyword evidence="4" id="KW-0808">Transferase</keyword>
<evidence type="ECO:0000256" key="11">
    <source>
        <dbReference type="ARBA" id="ARBA00022801"/>
    </source>
</evidence>
<dbReference type="GO" id="GO:0046872">
    <property type="term" value="F:metal ion binding"/>
    <property type="evidence" value="ECO:0007669"/>
    <property type="project" value="UniProtKB-KW"/>
</dbReference>
<dbReference type="Gene3D" id="3.40.50.300">
    <property type="entry name" value="P-loop containing nucleotide triphosphate hydrolases"/>
    <property type="match status" value="1"/>
</dbReference>
<keyword evidence="7" id="KW-0540">Nuclease</keyword>
<keyword evidence="10" id="KW-0255">Endonuclease</keyword>
<evidence type="ECO:0000256" key="7">
    <source>
        <dbReference type="ARBA" id="ARBA00022722"/>
    </source>
</evidence>
<dbReference type="GO" id="GO:0004519">
    <property type="term" value="F:endonuclease activity"/>
    <property type="evidence" value="ECO:0007669"/>
    <property type="project" value="UniProtKB-KW"/>
</dbReference>
<keyword evidence="11" id="KW-0378">Hydrolase</keyword>
<evidence type="ECO:0000313" key="19">
    <source>
        <dbReference type="EMBL" id="AGA18255.1"/>
    </source>
</evidence>
<dbReference type="EMBL" id="JX904107">
    <property type="protein sequence ID" value="AGA18255.1"/>
    <property type="molecule type" value="Genomic_DNA"/>
</dbReference>
<keyword evidence="9" id="KW-0547">Nucleotide-binding</keyword>
<dbReference type="GO" id="GO:0006260">
    <property type="term" value="P:DNA replication"/>
    <property type="evidence" value="ECO:0007669"/>
    <property type="project" value="UniProtKB-KW"/>
</dbReference>
<comment type="catalytic activity">
    <reaction evidence="17">
        <text>ATP + H2O = ADP + phosphate + H(+)</text>
        <dbReference type="Rhea" id="RHEA:13065"/>
        <dbReference type="ChEBI" id="CHEBI:15377"/>
        <dbReference type="ChEBI" id="CHEBI:15378"/>
        <dbReference type="ChEBI" id="CHEBI:30616"/>
        <dbReference type="ChEBI" id="CHEBI:43474"/>
        <dbReference type="ChEBI" id="CHEBI:456216"/>
    </reaction>
</comment>
<evidence type="ECO:0000256" key="14">
    <source>
        <dbReference type="ARBA" id="ARBA00023268"/>
    </source>
</evidence>